<dbReference type="EMBL" id="JBHUDX010000053">
    <property type="protein sequence ID" value="MFD1660506.1"/>
    <property type="molecule type" value="Genomic_DNA"/>
</dbReference>
<dbReference type="GO" id="GO:0016740">
    <property type="term" value="F:transferase activity"/>
    <property type="evidence" value="ECO:0007669"/>
    <property type="project" value="UniProtKB-KW"/>
</dbReference>
<keyword evidence="2" id="KW-1185">Reference proteome</keyword>
<dbReference type="RefSeq" id="WP_381084672.1">
    <property type="nucleotide sequence ID" value="NZ_JBHUDX010000053.1"/>
</dbReference>
<dbReference type="InterPro" id="IPR037143">
    <property type="entry name" value="4-PPantetheinyl_Trfase_dom_sf"/>
</dbReference>
<accession>A0ABW4IVF0</accession>
<protein>
    <submittedName>
        <fullName evidence="1">4'-phosphopantetheinyl transferase family protein</fullName>
    </submittedName>
</protein>
<comment type="caution">
    <text evidence="1">The sequence shown here is derived from an EMBL/GenBank/DDBJ whole genome shotgun (WGS) entry which is preliminary data.</text>
</comment>
<name>A0ABW4IVF0_9ACTN</name>
<keyword evidence="1" id="KW-0808">Transferase</keyword>
<dbReference type="Proteomes" id="UP001597261">
    <property type="component" value="Unassembled WGS sequence"/>
</dbReference>
<reference evidence="2" key="1">
    <citation type="journal article" date="2019" name="Int. J. Syst. Evol. Microbiol.">
        <title>The Global Catalogue of Microorganisms (GCM) 10K type strain sequencing project: providing services to taxonomists for standard genome sequencing and annotation.</title>
        <authorList>
            <consortium name="The Broad Institute Genomics Platform"/>
            <consortium name="The Broad Institute Genome Sequencing Center for Infectious Disease"/>
            <person name="Wu L."/>
            <person name="Ma J."/>
        </authorList>
    </citation>
    <scope>NUCLEOTIDE SEQUENCE [LARGE SCALE GENOMIC DNA]</scope>
    <source>
        <strain evidence="2">CGMCC 1.12470</strain>
    </source>
</reference>
<dbReference type="SUPFAM" id="SSF56214">
    <property type="entry name" value="4'-phosphopantetheinyl transferase"/>
    <property type="match status" value="2"/>
</dbReference>
<proteinExistence type="predicted"/>
<dbReference type="Gene3D" id="3.90.470.20">
    <property type="entry name" value="4'-phosphopantetheinyl transferase domain"/>
    <property type="match status" value="1"/>
</dbReference>
<organism evidence="1 2">
    <name type="scientific">Streptomyces caeni</name>
    <dbReference type="NCBI Taxonomy" id="2307231"/>
    <lineage>
        <taxon>Bacteria</taxon>
        <taxon>Bacillati</taxon>
        <taxon>Actinomycetota</taxon>
        <taxon>Actinomycetes</taxon>
        <taxon>Kitasatosporales</taxon>
        <taxon>Streptomycetaceae</taxon>
        <taxon>Streptomyces</taxon>
    </lineage>
</organism>
<sequence>MAANPAAAWIPARNRSAFLDPARPWTVRHLGDGLTVAAVSIAWLAGLGDAGQAALARRHLAADDQRFRAGLRIRKRRVEWLAGRLAVAYAVGAHERRLGLEATPVPDVRVRRVADGPRAGKPYLDQPFEIGISHAGDFAVAACGPHPLGIDLEPVRELSPYLNDLLAVPAARRGDAAGRRLGTMPPALRWACREAVLKYYGVGLRLGGVRQVELTGWHPGGRFGWRAGAVLRDHCAVSAAPPPRHSLAQVIDGYTMAVVWR</sequence>
<gene>
    <name evidence="1" type="ORF">ACFSL4_20410</name>
</gene>
<evidence type="ECO:0000313" key="1">
    <source>
        <dbReference type="EMBL" id="MFD1660506.1"/>
    </source>
</evidence>
<evidence type="ECO:0000313" key="2">
    <source>
        <dbReference type="Proteomes" id="UP001597261"/>
    </source>
</evidence>